<sequence>MIVTPYARERIRLHRNLHQDLSSD</sequence>
<dbReference type="AlphaFoldDB" id="B4FW13"/>
<protein>
    <submittedName>
        <fullName evidence="1">Uncharacterized protein</fullName>
    </submittedName>
</protein>
<name>B4FW13_MAIZE</name>
<proteinExistence type="evidence at transcript level"/>
<organism evidence="1">
    <name type="scientific">Zea mays</name>
    <name type="common">Maize</name>
    <dbReference type="NCBI Taxonomy" id="4577"/>
    <lineage>
        <taxon>Eukaryota</taxon>
        <taxon>Viridiplantae</taxon>
        <taxon>Streptophyta</taxon>
        <taxon>Embryophyta</taxon>
        <taxon>Tracheophyta</taxon>
        <taxon>Spermatophyta</taxon>
        <taxon>Magnoliopsida</taxon>
        <taxon>Liliopsida</taxon>
        <taxon>Poales</taxon>
        <taxon>Poaceae</taxon>
        <taxon>PACMAD clade</taxon>
        <taxon>Panicoideae</taxon>
        <taxon>Andropogonodae</taxon>
        <taxon>Andropogoneae</taxon>
        <taxon>Tripsacinae</taxon>
        <taxon>Zea</taxon>
    </lineage>
</organism>
<dbReference type="EMBL" id="BT041301">
    <property type="protein sequence ID" value="ACF86306.1"/>
    <property type="molecule type" value="mRNA"/>
</dbReference>
<accession>B4FW13</accession>
<reference evidence="1" key="1">
    <citation type="journal article" date="2009" name="PLoS Genet.">
        <title>Sequencing, mapping, and analysis of 27,455 maize full-length cDNAs.</title>
        <authorList>
            <person name="Soderlund C."/>
            <person name="Descour A."/>
            <person name="Kudrna D."/>
            <person name="Bomhoff M."/>
            <person name="Boyd L."/>
            <person name="Currie J."/>
            <person name="Angelova A."/>
            <person name="Collura K."/>
            <person name="Wissotski M."/>
            <person name="Ashley E."/>
            <person name="Morrow D."/>
            <person name="Fernandes J."/>
            <person name="Walbot V."/>
            <person name="Yu Y."/>
        </authorList>
    </citation>
    <scope>NUCLEOTIDE SEQUENCE</scope>
    <source>
        <strain evidence="1">B73</strain>
    </source>
</reference>
<evidence type="ECO:0000313" key="1">
    <source>
        <dbReference type="EMBL" id="ACF86306.1"/>
    </source>
</evidence>